<dbReference type="CDD" id="cd00093">
    <property type="entry name" value="HTH_XRE"/>
    <property type="match status" value="1"/>
</dbReference>
<dbReference type="PROSITE" id="PS50943">
    <property type="entry name" value="HTH_CROC1"/>
    <property type="match status" value="1"/>
</dbReference>
<name>A0ABP8UN29_9ACTN</name>
<accession>A0ABP8UN29</accession>
<organism evidence="2 3">
    <name type="scientific">Actinoallomurus vinaceus</name>
    <dbReference type="NCBI Taxonomy" id="1080074"/>
    <lineage>
        <taxon>Bacteria</taxon>
        <taxon>Bacillati</taxon>
        <taxon>Actinomycetota</taxon>
        <taxon>Actinomycetes</taxon>
        <taxon>Streptosporangiales</taxon>
        <taxon>Thermomonosporaceae</taxon>
        <taxon>Actinoallomurus</taxon>
    </lineage>
</organism>
<dbReference type="Pfam" id="PF19054">
    <property type="entry name" value="DUF5753"/>
    <property type="match status" value="1"/>
</dbReference>
<sequence length="265" mass="29836">MRLQAGLSQEEVATYLDASAYKIVRIENAQSSIGISDLRQLLTLYKVDAETRERLIDLGRNARKRGGWWSSYRDVLPGPYVQLEAEASLISNYQPSIMPGLLQTEQYARAVIRASSRTITPEEVDRRVAVRLKRQERLRDPEHPLELNALIDEATLRRQAGSAEVMVTQLEALMEATALPSVSLRVLPYGAGIYPGIGYPFVILSFPEPVDPDVVFCEGHAGERYFHDAQEVTGFRADFLNMTKTSLDQQASLTLIKRTIREIRT</sequence>
<evidence type="ECO:0000313" key="3">
    <source>
        <dbReference type="Proteomes" id="UP001501442"/>
    </source>
</evidence>
<dbReference type="Proteomes" id="UP001501442">
    <property type="component" value="Unassembled WGS sequence"/>
</dbReference>
<dbReference type="Gene3D" id="1.10.260.40">
    <property type="entry name" value="lambda repressor-like DNA-binding domains"/>
    <property type="match status" value="1"/>
</dbReference>
<feature type="domain" description="HTH cro/C1-type" evidence="1">
    <location>
        <begin position="1"/>
        <end position="52"/>
    </location>
</feature>
<dbReference type="EMBL" id="BAABHK010000016">
    <property type="protein sequence ID" value="GAA4635699.1"/>
    <property type="molecule type" value="Genomic_DNA"/>
</dbReference>
<dbReference type="InterPro" id="IPR001387">
    <property type="entry name" value="Cro/C1-type_HTH"/>
</dbReference>
<comment type="caution">
    <text evidence="2">The sequence shown here is derived from an EMBL/GenBank/DDBJ whole genome shotgun (WGS) entry which is preliminary data.</text>
</comment>
<evidence type="ECO:0000313" key="2">
    <source>
        <dbReference type="EMBL" id="GAA4635699.1"/>
    </source>
</evidence>
<evidence type="ECO:0000259" key="1">
    <source>
        <dbReference type="PROSITE" id="PS50943"/>
    </source>
</evidence>
<reference evidence="3" key="1">
    <citation type="journal article" date="2019" name="Int. J. Syst. Evol. Microbiol.">
        <title>The Global Catalogue of Microorganisms (GCM) 10K type strain sequencing project: providing services to taxonomists for standard genome sequencing and annotation.</title>
        <authorList>
            <consortium name="The Broad Institute Genomics Platform"/>
            <consortium name="The Broad Institute Genome Sequencing Center for Infectious Disease"/>
            <person name="Wu L."/>
            <person name="Ma J."/>
        </authorList>
    </citation>
    <scope>NUCLEOTIDE SEQUENCE [LARGE SCALE GENOMIC DNA]</scope>
    <source>
        <strain evidence="3">JCM 17939</strain>
    </source>
</reference>
<dbReference type="SUPFAM" id="SSF47413">
    <property type="entry name" value="lambda repressor-like DNA-binding domains"/>
    <property type="match status" value="1"/>
</dbReference>
<protein>
    <submittedName>
        <fullName evidence="2">Helix-turn-helix transcriptional regulator</fullName>
    </submittedName>
</protein>
<dbReference type="InterPro" id="IPR043917">
    <property type="entry name" value="DUF5753"/>
</dbReference>
<dbReference type="InterPro" id="IPR010982">
    <property type="entry name" value="Lambda_DNA-bd_dom_sf"/>
</dbReference>
<proteinExistence type="predicted"/>
<keyword evidence="3" id="KW-1185">Reference proteome</keyword>
<gene>
    <name evidence="2" type="ORF">GCM10023196_082210</name>
</gene>
<dbReference type="Pfam" id="PF13560">
    <property type="entry name" value="HTH_31"/>
    <property type="match status" value="1"/>
</dbReference>